<keyword evidence="3" id="KW-1185">Reference proteome</keyword>
<feature type="compositionally biased region" description="Gly residues" evidence="1">
    <location>
        <begin position="79"/>
        <end position="95"/>
    </location>
</feature>
<dbReference type="InterPro" id="IPR043821">
    <property type="entry name" value="DUF5799"/>
</dbReference>
<evidence type="ECO:0000256" key="1">
    <source>
        <dbReference type="SAM" id="MobiDB-lite"/>
    </source>
</evidence>
<evidence type="ECO:0000313" key="2">
    <source>
        <dbReference type="EMBL" id="SEH41525.1"/>
    </source>
</evidence>
<protein>
    <submittedName>
        <fullName evidence="2">Uncharacterized protein</fullName>
    </submittedName>
</protein>
<organism evidence="2 3">
    <name type="scientific">Halopenitus malekzadehii</name>
    <dbReference type="NCBI Taxonomy" id="1267564"/>
    <lineage>
        <taxon>Archaea</taxon>
        <taxon>Methanobacteriati</taxon>
        <taxon>Methanobacteriota</taxon>
        <taxon>Stenosarchaea group</taxon>
        <taxon>Halobacteria</taxon>
        <taxon>Halobacteriales</taxon>
        <taxon>Haloferacaceae</taxon>
        <taxon>Halopenitus</taxon>
    </lineage>
</organism>
<evidence type="ECO:0000313" key="3">
    <source>
        <dbReference type="Proteomes" id="UP000199215"/>
    </source>
</evidence>
<reference evidence="2 3" key="1">
    <citation type="submission" date="2016-10" db="EMBL/GenBank/DDBJ databases">
        <authorList>
            <person name="de Groot N.N."/>
        </authorList>
    </citation>
    <scope>NUCLEOTIDE SEQUENCE [LARGE SCALE GENOMIC DNA]</scope>
    <source>
        <strain evidence="2 3">IBRC-M10418</strain>
    </source>
</reference>
<dbReference type="AlphaFoldDB" id="A0A1H6I4H9"/>
<feature type="region of interest" description="Disordered" evidence="1">
    <location>
        <begin position="74"/>
        <end position="112"/>
    </location>
</feature>
<dbReference type="Proteomes" id="UP000199215">
    <property type="component" value="Unassembled WGS sequence"/>
</dbReference>
<dbReference type="RefSeq" id="WP_092814531.1">
    <property type="nucleotide sequence ID" value="NZ_FNWU01000001.1"/>
</dbReference>
<dbReference type="STRING" id="1267564.SAMN05192561_101792"/>
<proteinExistence type="predicted"/>
<sequence length="149" mass="16166">MSDWTDAIVGDRMAVDQEFNDRVMNSQFSNQEWGLIMTATELEIENPEDPDRARIVADTSKLPEMMPELDSLREQMPGAAGGGGGSGGGGSGGFLGSVRSALGLDGDDGEADAERLEAAETMTQEYAERLQQRLEDNGKFERARTAYLE</sequence>
<gene>
    <name evidence="2" type="ORF">SAMN05192561_101792</name>
</gene>
<dbReference type="EMBL" id="FNWU01000001">
    <property type="protein sequence ID" value="SEH41525.1"/>
    <property type="molecule type" value="Genomic_DNA"/>
</dbReference>
<name>A0A1H6I4H9_9EURY</name>
<dbReference type="OrthoDB" id="204348at2157"/>
<dbReference type="Pfam" id="PF19113">
    <property type="entry name" value="DUF5799"/>
    <property type="match status" value="1"/>
</dbReference>
<accession>A0A1H6I4H9</accession>